<proteinExistence type="predicted"/>
<keyword evidence="2" id="KW-1185">Reference proteome</keyword>
<protein>
    <submittedName>
        <fullName evidence="1">Uncharacterized protein</fullName>
    </submittedName>
</protein>
<name>A0A8S1PP21_9CILI</name>
<reference evidence="1" key="1">
    <citation type="submission" date="2021-01" db="EMBL/GenBank/DDBJ databases">
        <authorList>
            <consortium name="Genoscope - CEA"/>
            <person name="William W."/>
        </authorList>
    </citation>
    <scope>NUCLEOTIDE SEQUENCE</scope>
</reference>
<evidence type="ECO:0000313" key="1">
    <source>
        <dbReference type="EMBL" id="CAD8104208.1"/>
    </source>
</evidence>
<comment type="caution">
    <text evidence="1">The sequence shown here is derived from an EMBL/GenBank/DDBJ whole genome shotgun (WGS) entry which is preliminary data.</text>
</comment>
<sequence>MSKTIYINKFCGRLMKEKFVQILIIFKRLYNGQKTLYEIQIISVLQTCIIDLLINLINLKLLLIKNLNKVEDGVYKFSILTNDLLQRINLDRDRPPIKLQQLKYTLINLDESLKLEQRTQSSKLILDRKVTISMNDILILFNIIDQIYII</sequence>
<dbReference type="EMBL" id="CAJJDN010000081">
    <property type="protein sequence ID" value="CAD8104208.1"/>
    <property type="molecule type" value="Genomic_DNA"/>
</dbReference>
<evidence type="ECO:0000313" key="2">
    <source>
        <dbReference type="Proteomes" id="UP000692954"/>
    </source>
</evidence>
<dbReference type="AlphaFoldDB" id="A0A8S1PP21"/>
<organism evidence="1 2">
    <name type="scientific">Paramecium sonneborni</name>
    <dbReference type="NCBI Taxonomy" id="65129"/>
    <lineage>
        <taxon>Eukaryota</taxon>
        <taxon>Sar</taxon>
        <taxon>Alveolata</taxon>
        <taxon>Ciliophora</taxon>
        <taxon>Intramacronucleata</taxon>
        <taxon>Oligohymenophorea</taxon>
        <taxon>Peniculida</taxon>
        <taxon>Parameciidae</taxon>
        <taxon>Paramecium</taxon>
    </lineage>
</organism>
<gene>
    <name evidence="1" type="ORF">PSON_ATCC_30995.1.T0810243</name>
</gene>
<dbReference type="Proteomes" id="UP000692954">
    <property type="component" value="Unassembled WGS sequence"/>
</dbReference>
<accession>A0A8S1PP21</accession>